<comment type="caution">
    <text evidence="2">The sequence shown here is derived from an EMBL/GenBank/DDBJ whole genome shotgun (WGS) entry which is preliminary data.</text>
</comment>
<keyword evidence="1" id="KW-0812">Transmembrane</keyword>
<accession>A0A0J6WRN1</accession>
<name>A0A0J6WRN1_9FIRM</name>
<evidence type="ECO:0000313" key="3">
    <source>
        <dbReference type="Proteomes" id="UP000036503"/>
    </source>
</evidence>
<keyword evidence="3" id="KW-1185">Reference proteome</keyword>
<dbReference type="OrthoDB" id="29496at2"/>
<proteinExistence type="predicted"/>
<dbReference type="PATRIC" id="fig|1122219.3.peg.485"/>
<evidence type="ECO:0000313" key="2">
    <source>
        <dbReference type="EMBL" id="KMO85164.1"/>
    </source>
</evidence>
<evidence type="ECO:0000256" key="1">
    <source>
        <dbReference type="SAM" id="Phobius"/>
    </source>
</evidence>
<organism evidence="2 3">
    <name type="scientific">Megasphaera cerevisiae DSM 20462</name>
    <dbReference type="NCBI Taxonomy" id="1122219"/>
    <lineage>
        <taxon>Bacteria</taxon>
        <taxon>Bacillati</taxon>
        <taxon>Bacillota</taxon>
        <taxon>Negativicutes</taxon>
        <taxon>Veillonellales</taxon>
        <taxon>Veillonellaceae</taxon>
        <taxon>Megasphaera</taxon>
    </lineage>
</organism>
<feature type="transmembrane region" description="Helical" evidence="1">
    <location>
        <begin position="41"/>
        <end position="58"/>
    </location>
</feature>
<reference evidence="2 3" key="1">
    <citation type="submission" date="2015-06" db="EMBL/GenBank/DDBJ databases">
        <title>Draft genome sequence of beer spoilage bacterium Megasphaera cerevisiae type strain 20462.</title>
        <authorList>
            <person name="Kutumbaka K."/>
            <person name="Pasmowitz J."/>
            <person name="Mategko J."/>
            <person name="Reyes D."/>
            <person name="Friedrich A."/>
            <person name="Han S."/>
            <person name="Martens-Habbena W."/>
            <person name="Neal-McKinney J."/>
            <person name="Janagama H.K."/>
            <person name="Nadala C."/>
            <person name="Samadpour M."/>
        </authorList>
    </citation>
    <scope>NUCLEOTIDE SEQUENCE [LARGE SCALE GENOMIC DNA]</scope>
    <source>
        <strain evidence="2 3">DSM 20462</strain>
    </source>
</reference>
<protein>
    <submittedName>
        <fullName evidence="2">Uncharacterized protein</fullName>
    </submittedName>
</protein>
<dbReference type="InParanoid" id="A0A0J6WRN1"/>
<keyword evidence="1" id="KW-0472">Membrane</keyword>
<dbReference type="AlphaFoldDB" id="A0A0J6WRN1"/>
<gene>
    <name evidence="2" type="ORF">AB840_15215</name>
</gene>
<keyword evidence="1" id="KW-1133">Transmembrane helix</keyword>
<dbReference type="EMBL" id="LEKT01000113">
    <property type="protein sequence ID" value="KMO85164.1"/>
    <property type="molecule type" value="Genomic_DNA"/>
</dbReference>
<sequence length="64" mass="7372">MTSIPQDPLANELLSKNSIRFFRTYHVSKLLRAANAYKCKGIPVVTIFMMAFSVVFVHKSMYMQ</sequence>
<dbReference type="Proteomes" id="UP000036503">
    <property type="component" value="Unassembled WGS sequence"/>
</dbReference>
<dbReference type="STRING" id="39029.BSR42_13290"/>
<dbReference type="RefSeq" id="WP_048515661.1">
    <property type="nucleotide sequence ID" value="NZ_FUXD01000108.1"/>
</dbReference>